<proteinExistence type="predicted"/>
<evidence type="ECO:0000313" key="1">
    <source>
        <dbReference type="EMBL" id="CAC5379450.1"/>
    </source>
</evidence>
<reference evidence="1 2" key="1">
    <citation type="submission" date="2020-06" db="EMBL/GenBank/DDBJ databases">
        <authorList>
            <person name="Li R."/>
            <person name="Bekaert M."/>
        </authorList>
    </citation>
    <scope>NUCLEOTIDE SEQUENCE [LARGE SCALE GENOMIC DNA]</scope>
    <source>
        <strain evidence="2">wild</strain>
    </source>
</reference>
<dbReference type="Gene3D" id="3.30.40.10">
    <property type="entry name" value="Zinc/RING finger domain, C3HC4 (zinc finger)"/>
    <property type="match status" value="1"/>
</dbReference>
<dbReference type="Proteomes" id="UP000507470">
    <property type="component" value="Unassembled WGS sequence"/>
</dbReference>
<dbReference type="AlphaFoldDB" id="A0A6J8B823"/>
<organism evidence="1 2">
    <name type="scientific">Mytilus coruscus</name>
    <name type="common">Sea mussel</name>
    <dbReference type="NCBI Taxonomy" id="42192"/>
    <lineage>
        <taxon>Eukaryota</taxon>
        <taxon>Metazoa</taxon>
        <taxon>Spiralia</taxon>
        <taxon>Lophotrochozoa</taxon>
        <taxon>Mollusca</taxon>
        <taxon>Bivalvia</taxon>
        <taxon>Autobranchia</taxon>
        <taxon>Pteriomorphia</taxon>
        <taxon>Mytilida</taxon>
        <taxon>Mytiloidea</taxon>
        <taxon>Mytilidae</taxon>
        <taxon>Mytilinae</taxon>
        <taxon>Mytilus</taxon>
    </lineage>
</organism>
<dbReference type="EMBL" id="CACVKT020002719">
    <property type="protein sequence ID" value="CAC5379450.1"/>
    <property type="molecule type" value="Genomic_DNA"/>
</dbReference>
<protein>
    <submittedName>
        <fullName evidence="1">Uncharacterized protein</fullName>
    </submittedName>
</protein>
<evidence type="ECO:0000313" key="2">
    <source>
        <dbReference type="Proteomes" id="UP000507470"/>
    </source>
</evidence>
<dbReference type="InterPro" id="IPR011011">
    <property type="entry name" value="Znf_FYVE_PHD"/>
</dbReference>
<accession>A0A6J8B823</accession>
<dbReference type="InterPro" id="IPR013083">
    <property type="entry name" value="Znf_RING/FYVE/PHD"/>
</dbReference>
<dbReference type="OrthoDB" id="6096421at2759"/>
<name>A0A6J8B823_MYTCO</name>
<dbReference type="SUPFAM" id="SSF57903">
    <property type="entry name" value="FYVE/PHD zinc finger"/>
    <property type="match status" value="1"/>
</dbReference>
<keyword evidence="2" id="KW-1185">Reference proteome</keyword>
<sequence>MGLNVPGEDVVTDLIECEGPDCKIKFYLIRCVGLNVSIDDSPSDWVCYECLGHDKPIVVLEKENKSSKQIKTKSSNTVKEYAFTLEKAKESAKTVVLDTLKTIRSESFCKLNDKLSDILTVTVEKLENSNAAIENCEMLIQHIWPSVIEGDSKQLISTRLEKKAASFHQIRGSADIKLTFISFMDNLEIENYSTRICRLVLQFLLQQLFQELMKKRHPIPSTSGEKTSVLTISASEEQALRFTAGYICRKLSRHNERVN</sequence>
<gene>
    <name evidence="1" type="ORF">MCOR_15518</name>
</gene>